<accession>A0A423WAA4</accession>
<dbReference type="InterPro" id="IPR003428">
    <property type="entry name" value="MAM33"/>
</dbReference>
<name>A0A423WAA4_CYTCH</name>
<evidence type="ECO:0008006" key="4">
    <source>
        <dbReference type="Google" id="ProtNLM"/>
    </source>
</evidence>
<dbReference type="InterPro" id="IPR036561">
    <property type="entry name" value="MAM33_sf"/>
</dbReference>
<dbReference type="FunFam" id="3.10.280.10:FF:000007">
    <property type="entry name" value="Regulatory protein SUAPRGA1"/>
    <property type="match status" value="1"/>
</dbReference>
<evidence type="ECO:0000313" key="3">
    <source>
        <dbReference type="Proteomes" id="UP000284375"/>
    </source>
</evidence>
<protein>
    <recommendedName>
        <fullName evidence="4">Mitochondrial glyco protein</fullName>
    </recommendedName>
</protein>
<evidence type="ECO:0000313" key="2">
    <source>
        <dbReference type="EMBL" id="ROW00285.1"/>
    </source>
</evidence>
<proteinExistence type="predicted"/>
<feature type="region of interest" description="Disordered" evidence="1">
    <location>
        <begin position="140"/>
        <end position="168"/>
    </location>
</feature>
<keyword evidence="3" id="KW-1185">Reference proteome</keyword>
<dbReference type="OrthoDB" id="278212at2759"/>
<dbReference type="Pfam" id="PF02330">
    <property type="entry name" value="MAM33"/>
    <property type="match status" value="1"/>
</dbReference>
<sequence>MFSVRALARAAPRTISRLSAVARPSTTTLLRTQCAPVRSQASACFSTALLRRAPAGTVDAELSAKLDSEIAFEAEMKENDAQPVSVKDFLDNSQFDVLDTPGMQDVVLTRTFGNEKITVTFSIADIATSEEDDMFRDEAAMEEDDEAEARDPEAEGMEDGEGGNEPGVTCRLNIVVEKPGKGALNIEAVAQEASIIVENMYYYHDAAIAHSASPDAVHKSRDVYPGPPFGTLDEDLQLLMEQYLDERGINSALALFVPEYMDMKEQREYLAWLGNVKGFVEA</sequence>
<dbReference type="Proteomes" id="UP000284375">
    <property type="component" value="Unassembled WGS sequence"/>
</dbReference>
<dbReference type="GO" id="GO:0042256">
    <property type="term" value="P:cytosolic ribosome assembly"/>
    <property type="evidence" value="ECO:0007669"/>
    <property type="project" value="TreeGrafter"/>
</dbReference>
<evidence type="ECO:0000256" key="1">
    <source>
        <dbReference type="SAM" id="MobiDB-lite"/>
    </source>
</evidence>
<dbReference type="Gene3D" id="3.10.280.10">
    <property type="entry name" value="Mitochondrial glycoprotein"/>
    <property type="match status" value="1"/>
</dbReference>
<dbReference type="STRING" id="252740.A0A423WAA4"/>
<dbReference type="SUPFAM" id="SSF54529">
    <property type="entry name" value="Mitochondrial glycoprotein MAM33-like"/>
    <property type="match status" value="1"/>
</dbReference>
<dbReference type="GO" id="GO:0005759">
    <property type="term" value="C:mitochondrial matrix"/>
    <property type="evidence" value="ECO:0007669"/>
    <property type="project" value="InterPro"/>
</dbReference>
<dbReference type="PANTHER" id="PTHR10826">
    <property type="entry name" value="COMPLEMENT COMPONENT 1"/>
    <property type="match status" value="1"/>
</dbReference>
<gene>
    <name evidence="2" type="ORF">VSDG_03491</name>
</gene>
<comment type="caution">
    <text evidence="2">The sequence shown here is derived from an EMBL/GenBank/DDBJ whole genome shotgun (WGS) entry which is preliminary data.</text>
</comment>
<dbReference type="PANTHER" id="PTHR10826:SF1">
    <property type="entry name" value="COMPLEMENT COMPONENT 1 Q SUBCOMPONENT-BINDING PROTEIN, MITOCHONDRIAL"/>
    <property type="match status" value="1"/>
</dbReference>
<reference evidence="2 3" key="1">
    <citation type="submission" date="2015-09" db="EMBL/GenBank/DDBJ databases">
        <title>Host preference determinants of Valsa canker pathogens revealed by comparative genomics.</title>
        <authorList>
            <person name="Yin Z."/>
            <person name="Huang L."/>
        </authorList>
    </citation>
    <scope>NUCLEOTIDE SEQUENCE [LARGE SCALE GENOMIC DNA]</scope>
    <source>
        <strain evidence="2 3">YSFL</strain>
    </source>
</reference>
<organism evidence="2 3">
    <name type="scientific">Cytospora chrysosperma</name>
    <name type="common">Cytospora canker fungus</name>
    <name type="synonym">Sphaeria chrysosperma</name>
    <dbReference type="NCBI Taxonomy" id="252740"/>
    <lineage>
        <taxon>Eukaryota</taxon>
        <taxon>Fungi</taxon>
        <taxon>Dikarya</taxon>
        <taxon>Ascomycota</taxon>
        <taxon>Pezizomycotina</taxon>
        <taxon>Sordariomycetes</taxon>
        <taxon>Sordariomycetidae</taxon>
        <taxon>Diaporthales</taxon>
        <taxon>Cytosporaceae</taxon>
        <taxon>Cytospora</taxon>
    </lineage>
</organism>
<dbReference type="AlphaFoldDB" id="A0A423WAA4"/>
<feature type="compositionally biased region" description="Acidic residues" evidence="1">
    <location>
        <begin position="140"/>
        <end position="162"/>
    </location>
</feature>
<dbReference type="EMBL" id="LJZO01000009">
    <property type="protein sequence ID" value="ROW00285.1"/>
    <property type="molecule type" value="Genomic_DNA"/>
</dbReference>